<protein>
    <submittedName>
        <fullName evidence="3">Dihydroflavonol-4-reductase</fullName>
    </submittedName>
</protein>
<evidence type="ECO:0000259" key="2">
    <source>
        <dbReference type="Pfam" id="PF01370"/>
    </source>
</evidence>
<organism evidence="3 4">
    <name type="scientific">Terrihabitans soli</name>
    <dbReference type="NCBI Taxonomy" id="708113"/>
    <lineage>
        <taxon>Bacteria</taxon>
        <taxon>Pseudomonadati</taxon>
        <taxon>Pseudomonadota</taxon>
        <taxon>Alphaproteobacteria</taxon>
        <taxon>Hyphomicrobiales</taxon>
        <taxon>Terrihabitans</taxon>
    </lineage>
</organism>
<dbReference type="EMBL" id="AP023361">
    <property type="protein sequence ID" value="BCJ91979.1"/>
    <property type="molecule type" value="Genomic_DNA"/>
</dbReference>
<keyword evidence="4" id="KW-1185">Reference proteome</keyword>
<gene>
    <name evidence="3" type="ORF">IZ6_27140</name>
</gene>
<dbReference type="GO" id="GO:0004029">
    <property type="term" value="F:aldehyde dehydrogenase (NAD+) activity"/>
    <property type="evidence" value="ECO:0007669"/>
    <property type="project" value="TreeGrafter"/>
</dbReference>
<dbReference type="InterPro" id="IPR001509">
    <property type="entry name" value="Epimerase_deHydtase"/>
</dbReference>
<dbReference type="RefSeq" id="WP_222875588.1">
    <property type="nucleotide sequence ID" value="NZ_AP023361.1"/>
</dbReference>
<dbReference type="InterPro" id="IPR051783">
    <property type="entry name" value="NAD(P)-dependent_oxidoreduct"/>
</dbReference>
<dbReference type="KEGG" id="tso:IZ6_27140"/>
<dbReference type="PANTHER" id="PTHR48079:SF6">
    <property type="entry name" value="NAD(P)-BINDING DOMAIN-CONTAINING PROTEIN-RELATED"/>
    <property type="match status" value="1"/>
</dbReference>
<dbReference type="Proteomes" id="UP000515317">
    <property type="component" value="Chromosome"/>
</dbReference>
<dbReference type="AlphaFoldDB" id="A0A6S6QSC1"/>
<dbReference type="SUPFAM" id="SSF51735">
    <property type="entry name" value="NAD(P)-binding Rossmann-fold domains"/>
    <property type="match status" value="1"/>
</dbReference>
<dbReference type="GO" id="GO:0005737">
    <property type="term" value="C:cytoplasm"/>
    <property type="evidence" value="ECO:0007669"/>
    <property type="project" value="TreeGrafter"/>
</dbReference>
<evidence type="ECO:0000256" key="1">
    <source>
        <dbReference type="SAM" id="MobiDB-lite"/>
    </source>
</evidence>
<feature type="domain" description="NAD-dependent epimerase/dehydratase" evidence="2">
    <location>
        <begin position="4"/>
        <end position="228"/>
    </location>
</feature>
<reference evidence="3 4" key="1">
    <citation type="submission" date="2020-08" db="EMBL/GenBank/DDBJ databases">
        <title>Genome sequence of Rhizobiales bacterium strain IZ6.</title>
        <authorList>
            <person name="Nakai R."/>
            <person name="Naganuma T."/>
        </authorList>
    </citation>
    <scope>NUCLEOTIDE SEQUENCE [LARGE SCALE GENOMIC DNA]</scope>
    <source>
        <strain evidence="3 4">IZ6</strain>
    </source>
</reference>
<accession>A0A6S6QSC1</accession>
<name>A0A6S6QSC1_9HYPH</name>
<feature type="region of interest" description="Disordered" evidence="1">
    <location>
        <begin position="323"/>
        <end position="349"/>
    </location>
</feature>
<dbReference type="PANTHER" id="PTHR48079">
    <property type="entry name" value="PROTEIN YEEZ"/>
    <property type="match status" value="1"/>
</dbReference>
<evidence type="ECO:0000313" key="3">
    <source>
        <dbReference type="EMBL" id="BCJ91979.1"/>
    </source>
</evidence>
<dbReference type="Gene3D" id="3.40.50.720">
    <property type="entry name" value="NAD(P)-binding Rossmann-like Domain"/>
    <property type="match status" value="1"/>
</dbReference>
<evidence type="ECO:0000313" key="4">
    <source>
        <dbReference type="Proteomes" id="UP000515317"/>
    </source>
</evidence>
<proteinExistence type="predicted"/>
<dbReference type="Pfam" id="PF01370">
    <property type="entry name" value="Epimerase"/>
    <property type="match status" value="1"/>
</dbReference>
<sequence length="349" mass="38110">MAKVLVTGGCGFVGRHLVEELARRGDEVRVIDICEPPRFADGVEYRRTSILDPAGVEDALDGIDRLYHIAGIAHLWTSKRKNFDDINRRGAETVIGAAIRKGTPRIVHCSTESILLPRRRNGHAVSEDHVLPLKDLPGPYTRSKYLGEQAALQAARAGADLVVVNPTVPVGAGDANMTPPAMMMALFLKGGTPFFLDCMLNLVDVRDVAQGIVLAGDKGRAGERYILGGENVALRELLKLLERESGRKMPKRTIPGSIALTAGIVGDLISRVTKKEPPATREGVLLALRSAPFDSSKARRELGYEPRPVEEALREEMAWLIDRHAPTNKSDGKRELPSFRHEAGVKSQN</sequence>
<dbReference type="InterPro" id="IPR036291">
    <property type="entry name" value="NAD(P)-bd_dom_sf"/>
</dbReference>